<feature type="domain" description="Major facilitator superfamily (MFS) profile" evidence="8">
    <location>
        <begin position="16"/>
        <end position="451"/>
    </location>
</feature>
<dbReference type="OrthoDB" id="9812221at2"/>
<keyword evidence="10" id="KW-1185">Reference proteome</keyword>
<name>D5RNX3_9PROT</name>
<comment type="caution">
    <text evidence="9">The sequence shown here is derived from an EMBL/GenBank/DDBJ whole genome shotgun (WGS) entry which is preliminary data.</text>
</comment>
<dbReference type="EMBL" id="ADVL01000566">
    <property type="protein sequence ID" value="EFH10997.1"/>
    <property type="molecule type" value="Genomic_DNA"/>
</dbReference>
<evidence type="ECO:0000256" key="3">
    <source>
        <dbReference type="ARBA" id="ARBA00022475"/>
    </source>
</evidence>
<keyword evidence="5 7" id="KW-1133">Transmembrane helix</keyword>
<feature type="transmembrane region" description="Helical" evidence="7">
    <location>
        <begin position="52"/>
        <end position="73"/>
    </location>
</feature>
<feature type="transmembrane region" description="Helical" evidence="7">
    <location>
        <begin position="426"/>
        <end position="444"/>
    </location>
</feature>
<keyword evidence="4 7" id="KW-0812">Transmembrane</keyword>
<keyword evidence="6 7" id="KW-0472">Membrane</keyword>
<feature type="transmembrane region" description="Helical" evidence="7">
    <location>
        <begin position="114"/>
        <end position="132"/>
    </location>
</feature>
<dbReference type="CDD" id="cd17321">
    <property type="entry name" value="MFS_MMR_MDR_like"/>
    <property type="match status" value="1"/>
</dbReference>
<dbReference type="PANTHER" id="PTHR42718:SF46">
    <property type="entry name" value="BLR6921 PROTEIN"/>
    <property type="match status" value="1"/>
</dbReference>
<reference evidence="9 10" key="1">
    <citation type="submission" date="2010-04" db="EMBL/GenBank/DDBJ databases">
        <authorList>
            <person name="Qin X."/>
            <person name="Bachman B."/>
            <person name="Battles P."/>
            <person name="Bell A."/>
            <person name="Bess C."/>
            <person name="Bickham C."/>
            <person name="Chaboub L."/>
            <person name="Chen D."/>
            <person name="Coyle M."/>
            <person name="Deiros D.R."/>
            <person name="Dinh H."/>
            <person name="Forbes L."/>
            <person name="Fowler G."/>
            <person name="Francisco L."/>
            <person name="Fu Q."/>
            <person name="Gubbala S."/>
            <person name="Hale W."/>
            <person name="Han Y."/>
            <person name="Hemphill L."/>
            <person name="Highlander S.K."/>
            <person name="Hirani K."/>
            <person name="Hogues M."/>
            <person name="Jackson L."/>
            <person name="Jakkamsetti A."/>
            <person name="Javaid M."/>
            <person name="Jiang H."/>
            <person name="Korchina V."/>
            <person name="Kovar C."/>
            <person name="Lara F."/>
            <person name="Lee S."/>
            <person name="Mata R."/>
            <person name="Mathew T."/>
            <person name="Moen C."/>
            <person name="Morales K."/>
            <person name="Munidasa M."/>
            <person name="Nazareth L."/>
            <person name="Ngo R."/>
            <person name="Nguyen L."/>
            <person name="Okwuonu G."/>
            <person name="Ongeri F."/>
            <person name="Patil S."/>
            <person name="Petrosino J."/>
            <person name="Pham C."/>
            <person name="Pham P."/>
            <person name="Pu L.-L."/>
            <person name="Puazo M."/>
            <person name="Raj R."/>
            <person name="Reid J."/>
            <person name="Rouhana J."/>
            <person name="Saada N."/>
            <person name="Shang Y."/>
            <person name="Simmons D."/>
            <person name="Thornton R."/>
            <person name="Warren J."/>
            <person name="Weissenberger G."/>
            <person name="Zhang J."/>
            <person name="Zhang L."/>
            <person name="Zhou C."/>
            <person name="Zhu D."/>
            <person name="Muzny D."/>
            <person name="Worley K."/>
            <person name="Gibbs R."/>
        </authorList>
    </citation>
    <scope>NUCLEOTIDE SEQUENCE [LARGE SCALE GENOMIC DNA]</scope>
    <source>
        <strain evidence="9 10">ATCC 49957</strain>
    </source>
</reference>
<feature type="transmembrane region" description="Helical" evidence="7">
    <location>
        <begin position="304"/>
        <end position="322"/>
    </location>
</feature>
<sequence length="453" mass="46449">MPQDTDGLPPPQRRWAVLALAVSIAMAVMDSSIANVALPAIAADLKVSSSEAIMVVNAYQIAIVVSLLPLASLGELVGHERVYRTGLAIFTIASCFCAFSDSLTGLVAARVVQGFGAAGLMSVNTALVRYIYPQHLLGQGVGVNALVVAFSSVLGPSVAAGILGVAHWPWIFAVNIPLGCLAFALALRFLPATPRAGRRFDAASALLSAATFGLVMTALEQFSHGAPAWAWGGLLAGGILAGVALVRRQSGRPAPLLPVDLLRIPVFSLSVATSIASFAAQMLAFVALPFYLQHNLGRSQVETGLLMTPWPLVLIVVSPLAGRASDRIPSGLLGGVGLVLMAVGLASLAALPEAPTAFDLGWRIALCGLGFGLFQSPNNRTLLSAAPRERSGGASGMLSTARLLGQTSGAALGALTLRLAGEDGPVLALTVASCIAGAAALISFSRLSAPRRA</sequence>
<protein>
    <submittedName>
        <fullName evidence="9">Transporter, major facilitator family protein</fullName>
    </submittedName>
</protein>
<feature type="transmembrane region" description="Helical" evidence="7">
    <location>
        <begin position="266"/>
        <end position="292"/>
    </location>
</feature>
<dbReference type="InterPro" id="IPR036259">
    <property type="entry name" value="MFS_trans_sf"/>
</dbReference>
<dbReference type="AlphaFoldDB" id="D5RNX3"/>
<dbReference type="SUPFAM" id="SSF103473">
    <property type="entry name" value="MFS general substrate transporter"/>
    <property type="match status" value="1"/>
</dbReference>
<evidence type="ECO:0000256" key="2">
    <source>
        <dbReference type="ARBA" id="ARBA00022448"/>
    </source>
</evidence>
<dbReference type="PANTHER" id="PTHR42718">
    <property type="entry name" value="MAJOR FACILITATOR SUPERFAMILY MULTIDRUG TRANSPORTER MFSC"/>
    <property type="match status" value="1"/>
</dbReference>
<comment type="subcellular location">
    <subcellularLocation>
        <location evidence="1">Cell membrane</location>
        <topology evidence="1">Multi-pass membrane protein</topology>
    </subcellularLocation>
</comment>
<evidence type="ECO:0000313" key="9">
    <source>
        <dbReference type="EMBL" id="EFH10997.1"/>
    </source>
</evidence>
<feature type="transmembrane region" description="Helical" evidence="7">
    <location>
        <begin position="144"/>
        <end position="164"/>
    </location>
</feature>
<dbReference type="Gene3D" id="1.20.1720.10">
    <property type="entry name" value="Multidrug resistance protein D"/>
    <property type="match status" value="1"/>
</dbReference>
<feature type="transmembrane region" description="Helical" evidence="7">
    <location>
        <begin position="170"/>
        <end position="190"/>
    </location>
</feature>
<evidence type="ECO:0000256" key="6">
    <source>
        <dbReference type="ARBA" id="ARBA00023136"/>
    </source>
</evidence>
<dbReference type="Pfam" id="PF07690">
    <property type="entry name" value="MFS_1"/>
    <property type="match status" value="1"/>
</dbReference>
<dbReference type="GO" id="GO:0022857">
    <property type="term" value="F:transmembrane transporter activity"/>
    <property type="evidence" value="ECO:0007669"/>
    <property type="project" value="InterPro"/>
</dbReference>
<feature type="transmembrane region" description="Helical" evidence="7">
    <location>
        <begin position="331"/>
        <end position="351"/>
    </location>
</feature>
<feature type="transmembrane region" description="Helical" evidence="7">
    <location>
        <begin position="228"/>
        <end position="246"/>
    </location>
</feature>
<proteinExistence type="predicted"/>
<keyword evidence="3" id="KW-1003">Cell membrane</keyword>
<organism evidence="9 10">
    <name type="scientific">Pseudoroseomonas cervicalis ATCC 49957</name>
    <dbReference type="NCBI Taxonomy" id="525371"/>
    <lineage>
        <taxon>Bacteria</taxon>
        <taxon>Pseudomonadati</taxon>
        <taxon>Pseudomonadota</taxon>
        <taxon>Alphaproteobacteria</taxon>
        <taxon>Acetobacterales</taxon>
        <taxon>Roseomonadaceae</taxon>
        <taxon>Roseomonas</taxon>
    </lineage>
</organism>
<dbReference type="PROSITE" id="PS50850">
    <property type="entry name" value="MFS"/>
    <property type="match status" value="1"/>
</dbReference>
<accession>D5RNX3</accession>
<dbReference type="GO" id="GO:0005886">
    <property type="term" value="C:plasma membrane"/>
    <property type="evidence" value="ECO:0007669"/>
    <property type="project" value="UniProtKB-SubCell"/>
</dbReference>
<dbReference type="FunFam" id="1.20.1250.20:FF:000168">
    <property type="entry name" value="Transporter, major facilitator family"/>
    <property type="match status" value="1"/>
</dbReference>
<gene>
    <name evidence="9" type="ORF">HMPREF0731_2784</name>
</gene>
<dbReference type="InterPro" id="IPR011701">
    <property type="entry name" value="MFS"/>
</dbReference>
<dbReference type="Proteomes" id="UP000005324">
    <property type="component" value="Unassembled WGS sequence"/>
</dbReference>
<dbReference type="Gene3D" id="1.20.1250.20">
    <property type="entry name" value="MFS general substrate transporter like domains"/>
    <property type="match status" value="1"/>
</dbReference>
<evidence type="ECO:0000256" key="5">
    <source>
        <dbReference type="ARBA" id="ARBA00022989"/>
    </source>
</evidence>
<evidence type="ECO:0000313" key="10">
    <source>
        <dbReference type="Proteomes" id="UP000005324"/>
    </source>
</evidence>
<dbReference type="FunFam" id="1.20.1720.10:FF:000011">
    <property type="entry name" value="Transporter, major facilitator family"/>
    <property type="match status" value="1"/>
</dbReference>
<dbReference type="RefSeq" id="WP_007005970.1">
    <property type="nucleotide sequence ID" value="NZ_GG770855.1"/>
</dbReference>
<keyword evidence="2" id="KW-0813">Transport</keyword>
<evidence type="ECO:0000256" key="4">
    <source>
        <dbReference type="ARBA" id="ARBA00022692"/>
    </source>
</evidence>
<feature type="transmembrane region" description="Helical" evidence="7">
    <location>
        <begin position="202"/>
        <end position="222"/>
    </location>
</feature>
<evidence type="ECO:0000259" key="8">
    <source>
        <dbReference type="PROSITE" id="PS50850"/>
    </source>
</evidence>
<evidence type="ECO:0000256" key="1">
    <source>
        <dbReference type="ARBA" id="ARBA00004651"/>
    </source>
</evidence>
<dbReference type="InterPro" id="IPR020846">
    <property type="entry name" value="MFS_dom"/>
</dbReference>
<evidence type="ECO:0000256" key="7">
    <source>
        <dbReference type="SAM" id="Phobius"/>
    </source>
</evidence>
<dbReference type="HOGENOM" id="CLU_000960_28_3_5"/>